<comment type="caution">
    <text evidence="7">The sequence shown here is derived from an EMBL/GenBank/DDBJ whole genome shotgun (WGS) entry which is preliminary data.</text>
</comment>
<evidence type="ECO:0000256" key="4">
    <source>
        <dbReference type="ARBA" id="ARBA00022729"/>
    </source>
</evidence>
<evidence type="ECO:0000256" key="1">
    <source>
        <dbReference type="ARBA" id="ARBA00004418"/>
    </source>
</evidence>
<dbReference type="GO" id="GO:0043190">
    <property type="term" value="C:ATP-binding cassette (ABC) transporter complex"/>
    <property type="evidence" value="ECO:0007669"/>
    <property type="project" value="InterPro"/>
</dbReference>
<proteinExistence type="inferred from homology"/>
<dbReference type="Gene3D" id="3.10.105.10">
    <property type="entry name" value="Dipeptide-binding Protein, Domain 3"/>
    <property type="match status" value="1"/>
</dbReference>
<evidence type="ECO:0000313" key="7">
    <source>
        <dbReference type="EMBL" id="TNM63861.1"/>
    </source>
</evidence>
<comment type="similarity">
    <text evidence="2">Belongs to the bacterial solute-binding protein 5 family.</text>
</comment>
<gene>
    <name evidence="7" type="ORF">FHP24_13850</name>
</gene>
<organism evidence="7 8">
    <name type="scientific">Aliirhizobium smilacinae</name>
    <dbReference type="NCBI Taxonomy" id="1395944"/>
    <lineage>
        <taxon>Bacteria</taxon>
        <taxon>Pseudomonadati</taxon>
        <taxon>Pseudomonadota</taxon>
        <taxon>Alphaproteobacteria</taxon>
        <taxon>Hyphomicrobiales</taxon>
        <taxon>Rhizobiaceae</taxon>
        <taxon>Aliirhizobium</taxon>
    </lineage>
</organism>
<dbReference type="Gene3D" id="3.40.190.10">
    <property type="entry name" value="Periplasmic binding protein-like II"/>
    <property type="match status" value="1"/>
</dbReference>
<dbReference type="RefSeq" id="WP_139676765.1">
    <property type="nucleotide sequence ID" value="NZ_VDMN01000002.1"/>
</dbReference>
<dbReference type="Proteomes" id="UP000311605">
    <property type="component" value="Unassembled WGS sequence"/>
</dbReference>
<feature type="domain" description="Solute-binding protein family 5" evidence="6">
    <location>
        <begin position="73"/>
        <end position="424"/>
    </location>
</feature>
<evidence type="ECO:0000256" key="5">
    <source>
        <dbReference type="SAM" id="SignalP"/>
    </source>
</evidence>
<evidence type="ECO:0000313" key="8">
    <source>
        <dbReference type="Proteomes" id="UP000311605"/>
    </source>
</evidence>
<dbReference type="PANTHER" id="PTHR30290">
    <property type="entry name" value="PERIPLASMIC BINDING COMPONENT OF ABC TRANSPORTER"/>
    <property type="match status" value="1"/>
</dbReference>
<dbReference type="GO" id="GO:1904680">
    <property type="term" value="F:peptide transmembrane transporter activity"/>
    <property type="evidence" value="ECO:0007669"/>
    <property type="project" value="TreeGrafter"/>
</dbReference>
<evidence type="ECO:0000259" key="6">
    <source>
        <dbReference type="Pfam" id="PF00496"/>
    </source>
</evidence>
<dbReference type="SUPFAM" id="SSF53850">
    <property type="entry name" value="Periplasmic binding protein-like II"/>
    <property type="match status" value="1"/>
</dbReference>
<keyword evidence="3" id="KW-0813">Transport</keyword>
<feature type="signal peptide" evidence="5">
    <location>
        <begin position="1"/>
        <end position="29"/>
    </location>
</feature>
<dbReference type="AlphaFoldDB" id="A0A5C4XLX7"/>
<dbReference type="GO" id="GO:0030288">
    <property type="term" value="C:outer membrane-bounded periplasmic space"/>
    <property type="evidence" value="ECO:0007669"/>
    <property type="project" value="UniProtKB-ARBA"/>
</dbReference>
<dbReference type="EMBL" id="VDMN01000002">
    <property type="protein sequence ID" value="TNM63861.1"/>
    <property type="molecule type" value="Genomic_DNA"/>
</dbReference>
<dbReference type="InterPro" id="IPR000914">
    <property type="entry name" value="SBP_5_dom"/>
</dbReference>
<dbReference type="GO" id="GO:0015833">
    <property type="term" value="P:peptide transport"/>
    <property type="evidence" value="ECO:0007669"/>
    <property type="project" value="TreeGrafter"/>
</dbReference>
<keyword evidence="4 5" id="KW-0732">Signal</keyword>
<evidence type="ECO:0000256" key="2">
    <source>
        <dbReference type="ARBA" id="ARBA00005695"/>
    </source>
</evidence>
<keyword evidence="8" id="KW-1185">Reference proteome</keyword>
<dbReference type="PANTHER" id="PTHR30290:SF9">
    <property type="entry name" value="OLIGOPEPTIDE-BINDING PROTEIN APPA"/>
    <property type="match status" value="1"/>
</dbReference>
<protein>
    <submittedName>
        <fullName evidence="7">Peptide ABC transporter</fullName>
    </submittedName>
</protein>
<dbReference type="OrthoDB" id="9803988at2"/>
<name>A0A5C4XLX7_9HYPH</name>
<feature type="chain" id="PRO_5022903410" evidence="5">
    <location>
        <begin position="30"/>
        <end position="502"/>
    </location>
</feature>
<reference evidence="7 8" key="1">
    <citation type="submission" date="2019-06" db="EMBL/GenBank/DDBJ databases">
        <title>The draft genome of Rhizobium smilacinae PTYR-5.</title>
        <authorList>
            <person name="Liu L."/>
            <person name="Li L."/>
            <person name="Zhang X."/>
        </authorList>
    </citation>
    <scope>NUCLEOTIDE SEQUENCE [LARGE SCALE GENOMIC DNA]</scope>
    <source>
        <strain evidence="7 8">PTYR-5</strain>
    </source>
</reference>
<accession>A0A5C4XLX7</accession>
<sequence>MPGLRRITSVLLLAATLGSATFLGGTASAKDLFVVDLVNEPSSLDPQKQWNPDSYYVYRNVFDNLITRNDDGKIAPQIATSWDYKSPSEVVFKLRSDVKFHDGEKLTAEDVAFSVTRIIDPAFKSPQISQFNKIKSAAVTGENEVTITTDGPYPVLLAQLVKLSIVPKHAVEKAGDDAFNAAPVGSGPYKFDRWDRGSLVALARNADYWGDKGPFEKVEFRAVPDAATRLADLQAGNADLIVTLDSDQAKQLESSASAKVLSALTERIAYLKLNPTLPPLDNAKVRQAVAMAIDKQGIVEGLLGGFDKPASQMANDTYFGYVPDIKNVAFDPEAAKKIVEETGAGKTKLSFATSPVFDQRIVQALAQMLSDVGFTVEIQLTDMAAYLKRAQSEPAQQANLAFGRWSCACQDVDGVLFPLLHSSSSWSSLRDPKIDALLVQARNTLDDKERQQAYNGVAKFVADDVPMVPLYEAAVLYGGAKNLQWQPTANESMFLNRMSWND</sequence>
<dbReference type="PIRSF" id="PIRSF002741">
    <property type="entry name" value="MppA"/>
    <property type="match status" value="1"/>
</dbReference>
<comment type="subcellular location">
    <subcellularLocation>
        <location evidence="1">Periplasm</location>
    </subcellularLocation>
</comment>
<dbReference type="InterPro" id="IPR039424">
    <property type="entry name" value="SBP_5"/>
</dbReference>
<dbReference type="Gene3D" id="3.90.76.10">
    <property type="entry name" value="Dipeptide-binding Protein, Domain 1"/>
    <property type="match status" value="1"/>
</dbReference>
<dbReference type="InterPro" id="IPR030678">
    <property type="entry name" value="Peptide/Ni-bd"/>
</dbReference>
<dbReference type="Pfam" id="PF00496">
    <property type="entry name" value="SBP_bac_5"/>
    <property type="match status" value="1"/>
</dbReference>
<evidence type="ECO:0000256" key="3">
    <source>
        <dbReference type="ARBA" id="ARBA00022448"/>
    </source>
</evidence>